<reference evidence="7 8" key="1">
    <citation type="journal article" date="2020" name="Biotechnol. Biofuels">
        <title>New insights from the biogas microbiome by comprehensive genome-resolved metagenomics of nearly 1600 species originating from multiple anaerobic digesters.</title>
        <authorList>
            <person name="Campanaro S."/>
            <person name="Treu L."/>
            <person name="Rodriguez-R L.M."/>
            <person name="Kovalovszki A."/>
            <person name="Ziels R.M."/>
            <person name="Maus I."/>
            <person name="Zhu X."/>
            <person name="Kougias P.G."/>
            <person name="Basile A."/>
            <person name="Luo G."/>
            <person name="Schluter A."/>
            <person name="Konstantinidis K.T."/>
            <person name="Angelidaki I."/>
        </authorList>
    </citation>
    <scope>NUCLEOTIDE SEQUENCE [LARGE SCALE GENOMIC DNA]</scope>
    <source>
        <strain evidence="7">AS06rmzACSIP_256</strain>
    </source>
</reference>
<dbReference type="PANTHER" id="PTHR43461">
    <property type="entry name" value="TRANSMEMBRANE PROTEIN 256"/>
    <property type="match status" value="1"/>
</dbReference>
<keyword evidence="4 6" id="KW-1133">Transmembrane helix</keyword>
<comment type="subcellular location">
    <subcellularLocation>
        <location evidence="1">Membrane</location>
        <topology evidence="1">Multi-pass membrane protein</topology>
    </subcellularLocation>
</comment>
<feature type="transmembrane region" description="Helical" evidence="6">
    <location>
        <begin position="37"/>
        <end position="60"/>
    </location>
</feature>
<evidence type="ECO:0000256" key="5">
    <source>
        <dbReference type="ARBA" id="ARBA00023136"/>
    </source>
</evidence>
<feature type="transmembrane region" description="Helical" evidence="6">
    <location>
        <begin position="67"/>
        <end position="87"/>
    </location>
</feature>
<keyword evidence="5 6" id="KW-0472">Membrane</keyword>
<dbReference type="AlphaFoldDB" id="A0A7X7LXM6"/>
<dbReference type="InterPro" id="IPR006696">
    <property type="entry name" value="DUF423"/>
</dbReference>
<evidence type="ECO:0000313" key="8">
    <source>
        <dbReference type="Proteomes" id="UP000536534"/>
    </source>
</evidence>
<feature type="transmembrane region" description="Helical" evidence="6">
    <location>
        <begin position="93"/>
        <end position="114"/>
    </location>
</feature>
<protein>
    <submittedName>
        <fullName evidence="7">DUF423 domain-containing protein</fullName>
    </submittedName>
</protein>
<dbReference type="Proteomes" id="UP000536534">
    <property type="component" value="Unassembled WGS sequence"/>
</dbReference>
<dbReference type="EMBL" id="JAAYYV010000333">
    <property type="protein sequence ID" value="NLF55148.1"/>
    <property type="molecule type" value="Genomic_DNA"/>
</dbReference>
<sequence length="119" mass="12319">MPDRLILLAGALLAALGVGLGAFGAHGLRDLLGASELAWWQTAVQYQMWHAIGLVGLAAARVPRARLPAALLAAGTVVFAGSLYLMALGAPRWLGAVTPVGGTLMIAGWLLLAWRAPRA</sequence>
<evidence type="ECO:0000256" key="4">
    <source>
        <dbReference type="ARBA" id="ARBA00022989"/>
    </source>
</evidence>
<evidence type="ECO:0000256" key="6">
    <source>
        <dbReference type="SAM" id="Phobius"/>
    </source>
</evidence>
<dbReference type="PANTHER" id="PTHR43461:SF1">
    <property type="entry name" value="TRANSMEMBRANE PROTEIN 256"/>
    <property type="match status" value="1"/>
</dbReference>
<evidence type="ECO:0000256" key="2">
    <source>
        <dbReference type="ARBA" id="ARBA00009694"/>
    </source>
</evidence>
<dbReference type="GO" id="GO:0005886">
    <property type="term" value="C:plasma membrane"/>
    <property type="evidence" value="ECO:0007669"/>
    <property type="project" value="TreeGrafter"/>
</dbReference>
<comment type="similarity">
    <text evidence="2">Belongs to the UPF0382 family.</text>
</comment>
<proteinExistence type="inferred from homology"/>
<dbReference type="Pfam" id="PF04241">
    <property type="entry name" value="DUF423"/>
    <property type="match status" value="1"/>
</dbReference>
<evidence type="ECO:0000256" key="1">
    <source>
        <dbReference type="ARBA" id="ARBA00004141"/>
    </source>
</evidence>
<accession>A0A7X7LXM6</accession>
<evidence type="ECO:0000256" key="3">
    <source>
        <dbReference type="ARBA" id="ARBA00022692"/>
    </source>
</evidence>
<dbReference type="RefSeq" id="WP_068809061.1">
    <property type="nucleotide sequence ID" value="NZ_MBFM01000005.1"/>
</dbReference>
<name>A0A7X7LXM6_9RHOO</name>
<dbReference type="OrthoDB" id="9802121at2"/>
<evidence type="ECO:0000313" key="7">
    <source>
        <dbReference type="EMBL" id="NLF55148.1"/>
    </source>
</evidence>
<keyword evidence="3 6" id="KW-0812">Transmembrane</keyword>
<gene>
    <name evidence="7" type="ORF">GX576_12275</name>
</gene>
<organism evidence="7 8">
    <name type="scientific">Thauera phenolivorans</name>
    <dbReference type="NCBI Taxonomy" id="1792543"/>
    <lineage>
        <taxon>Bacteria</taxon>
        <taxon>Pseudomonadati</taxon>
        <taxon>Pseudomonadota</taxon>
        <taxon>Betaproteobacteria</taxon>
        <taxon>Rhodocyclales</taxon>
        <taxon>Zoogloeaceae</taxon>
        <taxon>Thauera</taxon>
    </lineage>
</organism>
<comment type="caution">
    <text evidence="7">The sequence shown here is derived from an EMBL/GenBank/DDBJ whole genome shotgun (WGS) entry which is preliminary data.</text>
</comment>